<dbReference type="GO" id="GO:0010181">
    <property type="term" value="F:FMN binding"/>
    <property type="evidence" value="ECO:0007669"/>
    <property type="project" value="UniProtKB-UniRule"/>
</dbReference>
<reference evidence="8" key="1">
    <citation type="submission" date="2016-01" db="EMBL/GenBank/DDBJ databases">
        <authorList>
            <person name="Peeters C."/>
        </authorList>
    </citation>
    <scope>NUCLEOTIDE SEQUENCE [LARGE SCALE GENOMIC DNA]</scope>
    <source>
        <strain evidence="8">LMG 29318</strain>
    </source>
</reference>
<comment type="catalytic activity">
    <reaction evidence="5">
        <text>N,N-dimethyl-1,4-phenylenediamine + anthranilate + 2 NAD(+) = 2-(4-dimethylaminophenyl)diazenylbenzoate + 2 NADH + 2 H(+)</text>
        <dbReference type="Rhea" id="RHEA:55872"/>
        <dbReference type="ChEBI" id="CHEBI:15378"/>
        <dbReference type="ChEBI" id="CHEBI:15783"/>
        <dbReference type="ChEBI" id="CHEBI:16567"/>
        <dbReference type="ChEBI" id="CHEBI:57540"/>
        <dbReference type="ChEBI" id="CHEBI:57945"/>
        <dbReference type="ChEBI" id="CHEBI:71579"/>
        <dbReference type="EC" id="1.7.1.17"/>
    </reaction>
    <physiologicalReaction direction="right-to-left" evidence="5">
        <dbReference type="Rhea" id="RHEA:55874"/>
    </physiologicalReaction>
</comment>
<evidence type="ECO:0000313" key="9">
    <source>
        <dbReference type="Proteomes" id="UP000054870"/>
    </source>
</evidence>
<evidence type="ECO:0000259" key="7">
    <source>
        <dbReference type="Pfam" id="PF02525"/>
    </source>
</evidence>
<dbReference type="AlphaFoldDB" id="A0A158BRM2"/>
<dbReference type="EMBL" id="FCOF02000017">
    <property type="protein sequence ID" value="SAK72620.1"/>
    <property type="molecule type" value="Genomic_DNA"/>
</dbReference>
<proteinExistence type="inferred from homology"/>
<dbReference type="GO" id="GO:0009055">
    <property type="term" value="F:electron transfer activity"/>
    <property type="evidence" value="ECO:0007669"/>
    <property type="project" value="UniProtKB-UniRule"/>
</dbReference>
<evidence type="ECO:0000256" key="5">
    <source>
        <dbReference type="ARBA" id="ARBA00048542"/>
    </source>
</evidence>
<feature type="domain" description="Flavodoxin-like fold" evidence="7">
    <location>
        <begin position="3"/>
        <end position="197"/>
    </location>
</feature>
<keyword evidence="3 6" id="KW-0560">Oxidoreductase</keyword>
<dbReference type="Gene3D" id="3.40.50.360">
    <property type="match status" value="1"/>
</dbReference>
<keyword evidence="4 6" id="KW-0520">NAD</keyword>
<dbReference type="InterPro" id="IPR050104">
    <property type="entry name" value="FMN-dep_NADH:Q_OxRdtase_AzoR1"/>
</dbReference>
<dbReference type="PANTHER" id="PTHR43741">
    <property type="entry name" value="FMN-DEPENDENT NADH-AZOREDUCTASE 1"/>
    <property type="match status" value="1"/>
</dbReference>
<dbReference type="OrthoDB" id="9787136at2"/>
<dbReference type="EC" id="1.6.5.-" evidence="6"/>
<evidence type="ECO:0000256" key="1">
    <source>
        <dbReference type="ARBA" id="ARBA00022630"/>
    </source>
</evidence>
<keyword evidence="1 6" id="KW-0285">Flavoprotein</keyword>
<sequence length="198" mass="20630">MTTILQINSAARSQGAQSTLLADELTAKLQQSNPGAKVVVRNLLGDALPHLDDATLGAFFTPADQRSAEQVAINAKSEALIAELQAADIVVIAAPLYNFGISSQLKTYFDWIARAGITFRYGANGAEGLVTGKKVYVVSARGGKYAGTPNDSQTPFLTTFLGFLGMTDVSFIYAEGLNMGPDAAGAALASAREAIAAV</sequence>
<comment type="caution">
    <text evidence="6">Lacks conserved residue(s) required for the propagation of feature annotation.</text>
</comment>
<evidence type="ECO:0000256" key="4">
    <source>
        <dbReference type="ARBA" id="ARBA00023027"/>
    </source>
</evidence>
<dbReference type="InterPro" id="IPR003680">
    <property type="entry name" value="Flavodoxin_fold"/>
</dbReference>
<comment type="subunit">
    <text evidence="6">Homodimer.</text>
</comment>
<name>A0A158BRM2_9BURK</name>
<dbReference type="GO" id="GO:0016652">
    <property type="term" value="F:oxidoreductase activity, acting on NAD(P)H as acceptor"/>
    <property type="evidence" value="ECO:0007669"/>
    <property type="project" value="UniProtKB-UniRule"/>
</dbReference>
<comment type="similarity">
    <text evidence="6">Belongs to the azoreductase type 1 family.</text>
</comment>
<evidence type="ECO:0000313" key="8">
    <source>
        <dbReference type="EMBL" id="SAK72620.1"/>
    </source>
</evidence>
<dbReference type="PANTHER" id="PTHR43741:SF2">
    <property type="entry name" value="FMN-DEPENDENT NADH:QUINONE OXIDOREDUCTASE"/>
    <property type="match status" value="1"/>
</dbReference>
<evidence type="ECO:0000256" key="6">
    <source>
        <dbReference type="HAMAP-Rule" id="MF_01216"/>
    </source>
</evidence>
<dbReference type="Proteomes" id="UP000054870">
    <property type="component" value="Unassembled WGS sequence"/>
</dbReference>
<protein>
    <recommendedName>
        <fullName evidence="6">FMN dependent NADH:quinone oxidoreductase</fullName>
        <ecNumber evidence="6">1.6.5.-</ecNumber>
    </recommendedName>
    <alternativeName>
        <fullName evidence="6">Azo-dye reductase</fullName>
    </alternativeName>
    <alternativeName>
        <fullName evidence="6">FMN-dependent NADH-azo compound oxidoreductase</fullName>
    </alternativeName>
    <alternativeName>
        <fullName evidence="6">FMN-dependent NADH-azoreductase</fullName>
        <ecNumber evidence="6">1.7.1.17</ecNumber>
    </alternativeName>
</protein>
<dbReference type="RefSeq" id="WP_061125727.1">
    <property type="nucleotide sequence ID" value="NZ_FCOF02000017.1"/>
</dbReference>
<comment type="catalytic activity">
    <reaction evidence="6">
        <text>2 a quinone + NADH + H(+) = 2 a 1,4-benzosemiquinone + NAD(+)</text>
        <dbReference type="Rhea" id="RHEA:65952"/>
        <dbReference type="ChEBI" id="CHEBI:15378"/>
        <dbReference type="ChEBI" id="CHEBI:57540"/>
        <dbReference type="ChEBI" id="CHEBI:57945"/>
        <dbReference type="ChEBI" id="CHEBI:132124"/>
        <dbReference type="ChEBI" id="CHEBI:134225"/>
    </reaction>
</comment>
<keyword evidence="9" id="KW-1185">Reference proteome</keyword>
<dbReference type="HAMAP" id="MF_01216">
    <property type="entry name" value="Azoreductase_type1"/>
    <property type="match status" value="1"/>
</dbReference>
<comment type="function">
    <text evidence="6">Also exhibits azoreductase activity. Catalyzes the reductive cleavage of the azo bond in aromatic azo compounds to the corresponding amines.</text>
</comment>
<organism evidence="8 9">
    <name type="scientific">Caballeronia catudaia</name>
    <dbReference type="NCBI Taxonomy" id="1777136"/>
    <lineage>
        <taxon>Bacteria</taxon>
        <taxon>Pseudomonadati</taxon>
        <taxon>Pseudomonadota</taxon>
        <taxon>Betaproteobacteria</taxon>
        <taxon>Burkholderiales</taxon>
        <taxon>Burkholderiaceae</taxon>
        <taxon>Caballeronia</taxon>
    </lineage>
</organism>
<comment type="caution">
    <text evidence="8">The sequence shown here is derived from an EMBL/GenBank/DDBJ whole genome shotgun (WGS) entry which is preliminary data.</text>
</comment>
<dbReference type="Pfam" id="PF02525">
    <property type="entry name" value="Flavodoxin_2"/>
    <property type="match status" value="1"/>
</dbReference>
<dbReference type="EC" id="1.7.1.17" evidence="6"/>
<dbReference type="GO" id="GO:0016655">
    <property type="term" value="F:oxidoreductase activity, acting on NAD(P)H, quinone or similar compound as acceptor"/>
    <property type="evidence" value="ECO:0007669"/>
    <property type="project" value="InterPro"/>
</dbReference>
<dbReference type="SUPFAM" id="SSF52218">
    <property type="entry name" value="Flavoproteins"/>
    <property type="match status" value="1"/>
</dbReference>
<accession>A0A158BRM2</accession>
<comment type="cofactor">
    <cofactor evidence="6">
        <name>FMN</name>
        <dbReference type="ChEBI" id="CHEBI:58210"/>
    </cofactor>
    <text evidence="6">Binds 1 FMN per subunit.</text>
</comment>
<comment type="function">
    <text evidence="6">Quinone reductase that provides resistance to thiol-specific stress caused by electrophilic quinones.</text>
</comment>
<keyword evidence="2 6" id="KW-0288">FMN</keyword>
<dbReference type="InterPro" id="IPR029039">
    <property type="entry name" value="Flavoprotein-like_sf"/>
</dbReference>
<dbReference type="InterPro" id="IPR023048">
    <property type="entry name" value="NADH:quinone_OxRdtase_FMN_depd"/>
</dbReference>
<evidence type="ECO:0000256" key="3">
    <source>
        <dbReference type="ARBA" id="ARBA00023002"/>
    </source>
</evidence>
<evidence type="ECO:0000256" key="2">
    <source>
        <dbReference type="ARBA" id="ARBA00022643"/>
    </source>
</evidence>
<gene>
    <name evidence="6" type="primary">azoR</name>
    <name evidence="8" type="ORF">AWB75_03910</name>
</gene>